<accession>A0A4V3ES12</accession>
<sequence length="390" mass="44978">MNKKELGALRKEFKQDTYKLQIKELYSVYIKKDSGSVIHTEFHYFDQLDEEMKELHLKNFKKVLSGTIDTKLFELDFENTGYENHTQSILYNAVQSNDTEVFIQETNKIIEKLIECYNYDTDIVATMIRAEYMINVNKKAAEYDEGRDDIMKAFDFMLCSLNKIDVPKKALRFDFRHREFSVSSVNDAIINLNSPVLGFMFPLLSGGQADVNKVLFYNSKVKELNKTFIEGVLNCSIKMDAEAERNTFTTILQTAIGDTIKPEIIQEIYERINEVAACCDEEEGEVPTVGLREIKLILENIGVGNSNELERAFETYAEKEYNFKVQNVVPDFNSKSIKIESESANITVTPKDLNTIRQIKDKRGRKCLLIELTEDIVIDGFRLETVEEEI</sequence>
<evidence type="ECO:0000313" key="2">
    <source>
        <dbReference type="Proteomes" id="UP000295325"/>
    </source>
</evidence>
<dbReference type="RefSeq" id="WP_133628874.1">
    <property type="nucleotide sequence ID" value="NZ_SOAZ01000022.1"/>
</dbReference>
<dbReference type="OrthoDB" id="1642058at2"/>
<organism evidence="1 2">
    <name type="scientific">Fonticella tunisiensis</name>
    <dbReference type="NCBI Taxonomy" id="1096341"/>
    <lineage>
        <taxon>Bacteria</taxon>
        <taxon>Bacillati</taxon>
        <taxon>Bacillota</taxon>
        <taxon>Clostridia</taxon>
        <taxon>Eubacteriales</taxon>
        <taxon>Clostridiaceae</taxon>
        <taxon>Fonticella</taxon>
    </lineage>
</organism>
<proteinExistence type="predicted"/>
<reference evidence="1 2" key="1">
    <citation type="submission" date="2019-03" db="EMBL/GenBank/DDBJ databases">
        <title>Genomic Encyclopedia of Type Strains, Phase IV (KMG-IV): sequencing the most valuable type-strain genomes for metagenomic binning, comparative biology and taxonomic classification.</title>
        <authorList>
            <person name="Goeker M."/>
        </authorList>
    </citation>
    <scope>NUCLEOTIDE SEQUENCE [LARGE SCALE GENOMIC DNA]</scope>
    <source>
        <strain evidence="1 2">DSM 24455</strain>
    </source>
</reference>
<dbReference type="Pfam" id="PF14199">
    <property type="entry name" value="DUF4317"/>
    <property type="match status" value="1"/>
</dbReference>
<comment type="caution">
    <text evidence="1">The sequence shown here is derived from an EMBL/GenBank/DDBJ whole genome shotgun (WGS) entry which is preliminary data.</text>
</comment>
<gene>
    <name evidence="1" type="ORF">EDD71_12224</name>
</gene>
<dbReference type="EMBL" id="SOAZ01000022">
    <property type="protein sequence ID" value="TDT51054.1"/>
    <property type="molecule type" value="Genomic_DNA"/>
</dbReference>
<dbReference type="AlphaFoldDB" id="A0A4V3ES12"/>
<dbReference type="InterPro" id="IPR025466">
    <property type="entry name" value="DUF4317"/>
</dbReference>
<name>A0A4V3ES12_9CLOT</name>
<keyword evidence="2" id="KW-1185">Reference proteome</keyword>
<protein>
    <submittedName>
        <fullName evidence="1">Uncharacterized protein DUF4317</fullName>
    </submittedName>
</protein>
<evidence type="ECO:0000313" key="1">
    <source>
        <dbReference type="EMBL" id="TDT51054.1"/>
    </source>
</evidence>
<dbReference type="Proteomes" id="UP000295325">
    <property type="component" value="Unassembled WGS sequence"/>
</dbReference>